<keyword evidence="1" id="KW-0472">Membrane</keyword>
<reference evidence="2 3" key="1">
    <citation type="submission" date="2016-02" db="EMBL/GenBank/DDBJ databases">
        <authorList>
            <person name="Wen L."/>
            <person name="He K."/>
            <person name="Yang H."/>
        </authorList>
    </citation>
    <scope>NUCLEOTIDE SEQUENCE [LARGE SCALE GENOMIC DNA]</scope>
    <source>
        <strain evidence="2 3">CD11_3</strain>
    </source>
</reference>
<dbReference type="InterPro" id="IPR021443">
    <property type="entry name" value="DUF3093"/>
</dbReference>
<organism evidence="2 3">
    <name type="scientific">Microbacterium oleivorans</name>
    <dbReference type="NCBI Taxonomy" id="273677"/>
    <lineage>
        <taxon>Bacteria</taxon>
        <taxon>Bacillati</taxon>
        <taxon>Actinomycetota</taxon>
        <taxon>Actinomycetes</taxon>
        <taxon>Micrococcales</taxon>
        <taxon>Microbacteriaceae</taxon>
        <taxon>Microbacterium</taxon>
    </lineage>
</organism>
<evidence type="ECO:0000313" key="3">
    <source>
        <dbReference type="Proteomes" id="UP000076998"/>
    </source>
</evidence>
<keyword evidence="1" id="KW-0812">Transmembrane</keyword>
<name>A0A177KDY5_9MICO</name>
<evidence type="ECO:0000256" key="1">
    <source>
        <dbReference type="SAM" id="Phobius"/>
    </source>
</evidence>
<sequence>MHNTDRSAPPSYRERLSPSLWLLVSAAVCAPMAAVTFAPIDTTLALVVGLAVGVGLVSALIAGAPVVSVSDGELRVGRAHIAVSDLGEPEILAGEAARAARGSDLRRDDWHLLRGGIDGVVRVPVADEDDPTARWVFSSRTPERVAAMITRAQRGR</sequence>
<accession>A0A177KDY5</accession>
<proteinExistence type="predicted"/>
<gene>
    <name evidence="2" type="ORF">AYL44_05105</name>
</gene>
<feature type="transmembrane region" description="Helical" evidence="1">
    <location>
        <begin position="46"/>
        <end position="69"/>
    </location>
</feature>
<keyword evidence="1" id="KW-1133">Transmembrane helix</keyword>
<dbReference type="AlphaFoldDB" id="A0A177KDY5"/>
<dbReference type="OrthoDB" id="3217020at2"/>
<protein>
    <recommendedName>
        <fullName evidence="4">DUF3093 domain-containing protein</fullName>
    </recommendedName>
</protein>
<dbReference type="Proteomes" id="UP000076998">
    <property type="component" value="Unassembled WGS sequence"/>
</dbReference>
<evidence type="ECO:0008006" key="4">
    <source>
        <dbReference type="Google" id="ProtNLM"/>
    </source>
</evidence>
<dbReference type="Pfam" id="PF11292">
    <property type="entry name" value="DUF3093"/>
    <property type="match status" value="1"/>
</dbReference>
<feature type="transmembrane region" description="Helical" evidence="1">
    <location>
        <begin position="20"/>
        <end position="40"/>
    </location>
</feature>
<comment type="caution">
    <text evidence="2">The sequence shown here is derived from an EMBL/GenBank/DDBJ whole genome shotgun (WGS) entry which is preliminary data.</text>
</comment>
<dbReference type="RefSeq" id="WP_064002128.1">
    <property type="nucleotide sequence ID" value="NZ_JBFBLR010000001.1"/>
</dbReference>
<dbReference type="EMBL" id="LSTV01000001">
    <property type="protein sequence ID" value="OAH51620.1"/>
    <property type="molecule type" value="Genomic_DNA"/>
</dbReference>
<evidence type="ECO:0000313" key="2">
    <source>
        <dbReference type="EMBL" id="OAH51620.1"/>
    </source>
</evidence>